<organism evidence="1 2">
    <name type="scientific">Kickxella alabastrina</name>
    <dbReference type="NCBI Taxonomy" id="61397"/>
    <lineage>
        <taxon>Eukaryota</taxon>
        <taxon>Fungi</taxon>
        <taxon>Fungi incertae sedis</taxon>
        <taxon>Zoopagomycota</taxon>
        <taxon>Kickxellomycotina</taxon>
        <taxon>Kickxellomycetes</taxon>
        <taxon>Kickxellales</taxon>
        <taxon>Kickxellaceae</taxon>
        <taxon>Kickxella</taxon>
    </lineage>
</organism>
<keyword evidence="2" id="KW-1185">Reference proteome</keyword>
<name>A0ACC1I3F0_9FUNG</name>
<proteinExistence type="predicted"/>
<dbReference type="Proteomes" id="UP001150581">
    <property type="component" value="Unassembled WGS sequence"/>
</dbReference>
<reference evidence="1" key="1">
    <citation type="submission" date="2022-07" db="EMBL/GenBank/DDBJ databases">
        <title>Phylogenomic reconstructions and comparative analyses of Kickxellomycotina fungi.</title>
        <authorList>
            <person name="Reynolds N.K."/>
            <person name="Stajich J.E."/>
            <person name="Barry K."/>
            <person name="Grigoriev I.V."/>
            <person name="Crous P."/>
            <person name="Smith M.E."/>
        </authorList>
    </citation>
    <scope>NUCLEOTIDE SEQUENCE</scope>
    <source>
        <strain evidence="1">Benny 63K</strain>
    </source>
</reference>
<sequence length="107" mass="12157">MPFRDGKHHWEPNPCEVGKANCKPKPKRTDGDTATDVPQPVGSMSANIIGTYGVKCKWSKGKVQRKIWQQEKHDALDRHQWEQQLSVSDVSQSMSCNCLAFQRPRPP</sequence>
<gene>
    <name evidence="1" type="ORF">LPJ66_010180</name>
</gene>
<dbReference type="EMBL" id="JANBPG010002575">
    <property type="protein sequence ID" value="KAJ1885310.1"/>
    <property type="molecule type" value="Genomic_DNA"/>
</dbReference>
<protein>
    <submittedName>
        <fullName evidence="1">Uncharacterized protein</fullName>
    </submittedName>
</protein>
<evidence type="ECO:0000313" key="2">
    <source>
        <dbReference type="Proteomes" id="UP001150581"/>
    </source>
</evidence>
<evidence type="ECO:0000313" key="1">
    <source>
        <dbReference type="EMBL" id="KAJ1885310.1"/>
    </source>
</evidence>
<comment type="caution">
    <text evidence="1">The sequence shown here is derived from an EMBL/GenBank/DDBJ whole genome shotgun (WGS) entry which is preliminary data.</text>
</comment>
<accession>A0ACC1I3F0</accession>